<evidence type="ECO:0000256" key="1">
    <source>
        <dbReference type="SAM" id="MobiDB-lite"/>
    </source>
</evidence>
<reference evidence="2" key="1">
    <citation type="submission" date="2014-09" db="EMBL/GenBank/DDBJ databases">
        <authorList>
            <person name="Magalhaes I.L.F."/>
            <person name="Oliveira U."/>
            <person name="Santos F.R."/>
            <person name="Vidigal T.H.D.A."/>
            <person name="Brescovit A.D."/>
            <person name="Santos A.J."/>
        </authorList>
    </citation>
    <scope>NUCLEOTIDE SEQUENCE</scope>
    <source>
        <tissue evidence="2">Shoot tissue taken approximately 20 cm above the soil surface</tissue>
    </source>
</reference>
<dbReference type="EMBL" id="GBRH01264975">
    <property type="protein sequence ID" value="JAD32920.1"/>
    <property type="molecule type" value="Transcribed_RNA"/>
</dbReference>
<feature type="region of interest" description="Disordered" evidence="1">
    <location>
        <begin position="22"/>
        <end position="64"/>
    </location>
</feature>
<evidence type="ECO:0000313" key="2">
    <source>
        <dbReference type="EMBL" id="JAD32920.1"/>
    </source>
</evidence>
<feature type="compositionally biased region" description="Polar residues" evidence="1">
    <location>
        <begin position="22"/>
        <end position="33"/>
    </location>
</feature>
<accession>A0A0A8Z840</accession>
<organism evidence="2">
    <name type="scientific">Arundo donax</name>
    <name type="common">Giant reed</name>
    <name type="synonym">Donax arundinaceus</name>
    <dbReference type="NCBI Taxonomy" id="35708"/>
    <lineage>
        <taxon>Eukaryota</taxon>
        <taxon>Viridiplantae</taxon>
        <taxon>Streptophyta</taxon>
        <taxon>Embryophyta</taxon>
        <taxon>Tracheophyta</taxon>
        <taxon>Spermatophyta</taxon>
        <taxon>Magnoliopsida</taxon>
        <taxon>Liliopsida</taxon>
        <taxon>Poales</taxon>
        <taxon>Poaceae</taxon>
        <taxon>PACMAD clade</taxon>
        <taxon>Arundinoideae</taxon>
        <taxon>Arundineae</taxon>
        <taxon>Arundo</taxon>
    </lineage>
</organism>
<sequence>MKASACFAISDLRSCMSLTTFTSPSVSPDTSSGRRALGMTPRTWRPPSWTALDTRPIRPPLPPP</sequence>
<proteinExistence type="predicted"/>
<name>A0A0A8Z840_ARUDO</name>
<dbReference type="AlphaFoldDB" id="A0A0A8Z840"/>
<protein>
    <submittedName>
        <fullName evidence="2">Uncharacterized protein</fullName>
    </submittedName>
</protein>
<reference evidence="2" key="2">
    <citation type="journal article" date="2015" name="Data Brief">
        <title>Shoot transcriptome of the giant reed, Arundo donax.</title>
        <authorList>
            <person name="Barrero R.A."/>
            <person name="Guerrero F.D."/>
            <person name="Moolhuijzen P."/>
            <person name="Goolsby J.A."/>
            <person name="Tidwell J."/>
            <person name="Bellgard S.E."/>
            <person name="Bellgard M.I."/>
        </authorList>
    </citation>
    <scope>NUCLEOTIDE SEQUENCE</scope>
    <source>
        <tissue evidence="2">Shoot tissue taken approximately 20 cm above the soil surface</tissue>
    </source>
</reference>